<proteinExistence type="inferred from homology"/>
<dbReference type="AlphaFoldDB" id="A0A6P7X7M0"/>
<evidence type="ECO:0000256" key="4">
    <source>
        <dbReference type="ARBA" id="ARBA00022618"/>
    </source>
</evidence>
<reference evidence="13" key="1">
    <citation type="submission" date="2025-08" db="UniProtKB">
        <authorList>
            <consortium name="RefSeq"/>
        </authorList>
    </citation>
    <scope>IDENTIFICATION</scope>
</reference>
<dbReference type="PRINTS" id="PR02089">
    <property type="entry name" value="HAUSAUGMINL3"/>
</dbReference>
<sequence>MCFLLYLQSARLCFFNLRIFNRNQFLKIFSKNLVIMSSGSLFVETIRKLGYEKAAKLNGEDFDWLFETVDKSFLEWFCGNINKQHVLPEEKLIAFNSLKESGKSILDEKALDEVLKTCKLSESKNSCTDEVAFVKLEDELQELQKVKSQKIQQRNKLQMMAASASHMSLVLKDQEEEVTKVLKDPHRALNAVNIKINSELQSLFESVKMLISFFTLSEGQDRGPRATFLSQLVLETYLSQEEQSTSALTLYTKKQFFEGITELVESSNEENFQLVDINRPSIYDESTDVREERRHEMARLQLAYICAKHQFIQLKSKTESIKIGLQWAGHNLHSIQSKQAVGKEQQLETRISSLKNELLLLKSQVDQINKETLPCSVKDNAQLLNMPIVKGDFDLQIARQDYYTSRQDMVCGQLIKQKSSFELLQLAYEIELRKHREIHRQLENLIQELKHSSKELEKRFDSLLDPLIQYPKQRNTIDSNDTSTHRLYQLIDGENKKQQLFTTYNGLEQVAQKLMQDIISLQDQLAISDKEQSLSLSKLDADLESLYDSLYCGVQDPLLSAQEITEHIQQLEAQLNKLNQLVLGIVTDTKAKRKILETDKLHQMEKQLYVYFFKDDDGLKDIIEKLESEANLF</sequence>
<gene>
    <name evidence="13" type="primary">HAUS3</name>
</gene>
<dbReference type="GO" id="GO:0070652">
    <property type="term" value="C:HAUS complex"/>
    <property type="evidence" value="ECO:0007669"/>
    <property type="project" value="InterPro"/>
</dbReference>
<dbReference type="Proteomes" id="UP000515156">
    <property type="component" value="Chromosome 2"/>
</dbReference>
<name>A0A6P7X7M0_9AMPH</name>
<feature type="coiled-coil region" evidence="10">
    <location>
        <begin position="133"/>
        <end position="160"/>
    </location>
</feature>
<dbReference type="PANTHER" id="PTHR19378">
    <property type="entry name" value="GOLGIN- RELATED"/>
    <property type="match status" value="1"/>
</dbReference>
<dbReference type="GO" id="GO:0005815">
    <property type="term" value="C:microtubule organizing center"/>
    <property type="evidence" value="ECO:0007669"/>
    <property type="project" value="TreeGrafter"/>
</dbReference>
<dbReference type="GO" id="GO:0051301">
    <property type="term" value="P:cell division"/>
    <property type="evidence" value="ECO:0007669"/>
    <property type="project" value="UniProtKB-KW"/>
</dbReference>
<accession>A0A6P7X7M0</accession>
<evidence type="ECO:0000256" key="7">
    <source>
        <dbReference type="ARBA" id="ARBA00023054"/>
    </source>
</evidence>
<dbReference type="KEGG" id="muo:115462584"/>
<feature type="coiled-coil region" evidence="10">
    <location>
        <begin position="337"/>
        <end position="371"/>
    </location>
</feature>
<dbReference type="GO" id="GO:0072686">
    <property type="term" value="C:mitotic spindle"/>
    <property type="evidence" value="ECO:0007669"/>
    <property type="project" value="TreeGrafter"/>
</dbReference>
<evidence type="ECO:0000313" key="12">
    <source>
        <dbReference type="Proteomes" id="UP000515156"/>
    </source>
</evidence>
<dbReference type="PANTHER" id="PTHR19378:SF0">
    <property type="entry name" value="HAUS AUGMIN-LIKE COMPLEX SUBUNIT 3"/>
    <property type="match status" value="1"/>
</dbReference>
<evidence type="ECO:0000256" key="1">
    <source>
        <dbReference type="ARBA" id="ARBA00004186"/>
    </source>
</evidence>
<evidence type="ECO:0000256" key="3">
    <source>
        <dbReference type="ARBA" id="ARBA00022490"/>
    </source>
</evidence>
<keyword evidence="3" id="KW-0963">Cytoplasm</keyword>
<dbReference type="GO" id="GO:0005874">
    <property type="term" value="C:microtubule"/>
    <property type="evidence" value="ECO:0007669"/>
    <property type="project" value="UniProtKB-KW"/>
</dbReference>
<comment type="subcellular location">
    <subcellularLocation>
        <location evidence="1">Cytoplasm</location>
        <location evidence="1">Cytoskeleton</location>
        <location evidence="1">Spindle</location>
    </subcellularLocation>
</comment>
<dbReference type="InterPro" id="IPR032733">
    <property type="entry name" value="HAUS3_N"/>
</dbReference>
<dbReference type="InParanoid" id="A0A6P7X7M0"/>
<protein>
    <submittedName>
        <fullName evidence="13">HAUS augmin-like complex subunit 3 isoform X1</fullName>
    </submittedName>
</protein>
<evidence type="ECO:0000256" key="10">
    <source>
        <dbReference type="SAM" id="Coils"/>
    </source>
</evidence>
<organism evidence="12 13">
    <name type="scientific">Microcaecilia unicolor</name>
    <dbReference type="NCBI Taxonomy" id="1415580"/>
    <lineage>
        <taxon>Eukaryota</taxon>
        <taxon>Metazoa</taxon>
        <taxon>Chordata</taxon>
        <taxon>Craniata</taxon>
        <taxon>Vertebrata</taxon>
        <taxon>Euteleostomi</taxon>
        <taxon>Amphibia</taxon>
        <taxon>Gymnophiona</taxon>
        <taxon>Siphonopidae</taxon>
        <taxon>Microcaecilia</taxon>
    </lineage>
</organism>
<dbReference type="CTD" id="79441"/>
<keyword evidence="6" id="KW-0498">Mitosis</keyword>
<dbReference type="GeneID" id="115462584"/>
<evidence type="ECO:0000256" key="8">
    <source>
        <dbReference type="ARBA" id="ARBA00023212"/>
    </source>
</evidence>
<feature type="coiled-coil region" evidence="10">
    <location>
        <begin position="432"/>
        <end position="459"/>
    </location>
</feature>
<evidence type="ECO:0000256" key="9">
    <source>
        <dbReference type="ARBA" id="ARBA00023306"/>
    </source>
</evidence>
<keyword evidence="8" id="KW-0206">Cytoskeleton</keyword>
<dbReference type="InterPro" id="IPR026206">
    <property type="entry name" value="HAUS3"/>
</dbReference>
<evidence type="ECO:0000313" key="13">
    <source>
        <dbReference type="RefSeq" id="XP_030048438.1"/>
    </source>
</evidence>
<dbReference type="GO" id="GO:0031023">
    <property type="term" value="P:microtubule organizing center organization"/>
    <property type="evidence" value="ECO:0007669"/>
    <property type="project" value="TreeGrafter"/>
</dbReference>
<keyword evidence="5" id="KW-0493">Microtubule</keyword>
<keyword evidence="9" id="KW-0131">Cell cycle</keyword>
<keyword evidence="4" id="KW-0132">Cell division</keyword>
<dbReference type="GO" id="GO:0051225">
    <property type="term" value="P:spindle assembly"/>
    <property type="evidence" value="ECO:0007669"/>
    <property type="project" value="InterPro"/>
</dbReference>
<feature type="domain" description="HAUS augmin-like complex subunit 3 N-terminal" evidence="11">
    <location>
        <begin position="64"/>
        <end position="316"/>
    </location>
</feature>
<evidence type="ECO:0000256" key="2">
    <source>
        <dbReference type="ARBA" id="ARBA00009645"/>
    </source>
</evidence>
<evidence type="ECO:0000259" key="11">
    <source>
        <dbReference type="Pfam" id="PF14932"/>
    </source>
</evidence>
<keyword evidence="7 10" id="KW-0175">Coiled coil</keyword>
<comment type="similarity">
    <text evidence="2">Belongs to the HAUS3 family.</text>
</comment>
<evidence type="ECO:0000256" key="6">
    <source>
        <dbReference type="ARBA" id="ARBA00022776"/>
    </source>
</evidence>
<dbReference type="FunCoup" id="A0A6P7X7M0">
    <property type="interactions" value="2202"/>
</dbReference>
<dbReference type="Pfam" id="PF14932">
    <property type="entry name" value="HAUS-augmin3"/>
    <property type="match status" value="1"/>
</dbReference>
<keyword evidence="12" id="KW-1185">Reference proteome</keyword>
<dbReference type="RefSeq" id="XP_030048438.1">
    <property type="nucleotide sequence ID" value="XM_030192578.1"/>
</dbReference>
<dbReference type="OrthoDB" id="2159690at2759"/>
<evidence type="ECO:0000256" key="5">
    <source>
        <dbReference type="ARBA" id="ARBA00022701"/>
    </source>
</evidence>